<keyword evidence="9 11" id="KW-0675">Receptor</keyword>
<evidence type="ECO:0000256" key="6">
    <source>
        <dbReference type="ARBA" id="ARBA00022989"/>
    </source>
</evidence>
<keyword evidence="4 11" id="KW-0812">Transmembrane</keyword>
<name>A0A8C6S196_NANGA</name>
<dbReference type="Proteomes" id="UP000694381">
    <property type="component" value="Unassembled WGS sequence"/>
</dbReference>
<keyword evidence="2 12" id="KW-1003">Cell membrane</keyword>
<evidence type="ECO:0000256" key="3">
    <source>
        <dbReference type="ARBA" id="ARBA00022606"/>
    </source>
</evidence>
<organism evidence="14 15">
    <name type="scientific">Nannospalax galili</name>
    <name type="common">Northern Israeli blind subterranean mole rat</name>
    <name type="synonym">Spalax galili</name>
    <dbReference type="NCBI Taxonomy" id="1026970"/>
    <lineage>
        <taxon>Eukaryota</taxon>
        <taxon>Metazoa</taxon>
        <taxon>Chordata</taxon>
        <taxon>Craniata</taxon>
        <taxon>Vertebrata</taxon>
        <taxon>Euteleostomi</taxon>
        <taxon>Mammalia</taxon>
        <taxon>Eutheria</taxon>
        <taxon>Euarchontoglires</taxon>
        <taxon>Glires</taxon>
        <taxon>Rodentia</taxon>
        <taxon>Myomorpha</taxon>
        <taxon>Muroidea</taxon>
        <taxon>Spalacidae</taxon>
        <taxon>Spalacinae</taxon>
        <taxon>Nannospalax</taxon>
    </lineage>
</organism>
<gene>
    <name evidence="14" type="primary">LOC103733417</name>
</gene>
<dbReference type="InterPro" id="IPR000725">
    <property type="entry name" value="Olfact_rcpt"/>
</dbReference>
<dbReference type="PANTHER" id="PTHR48018">
    <property type="entry name" value="OLFACTORY RECEPTOR"/>
    <property type="match status" value="1"/>
</dbReference>
<dbReference type="GO" id="GO:0005886">
    <property type="term" value="C:plasma membrane"/>
    <property type="evidence" value="ECO:0007669"/>
    <property type="project" value="UniProtKB-SubCell"/>
</dbReference>
<evidence type="ECO:0000256" key="10">
    <source>
        <dbReference type="ARBA" id="ARBA00023224"/>
    </source>
</evidence>
<evidence type="ECO:0000256" key="12">
    <source>
        <dbReference type="RuleBase" id="RU363047"/>
    </source>
</evidence>
<dbReference type="AlphaFoldDB" id="A0A8C6S196"/>
<evidence type="ECO:0000256" key="1">
    <source>
        <dbReference type="ARBA" id="ARBA00004651"/>
    </source>
</evidence>
<dbReference type="InterPro" id="IPR000276">
    <property type="entry name" value="GPCR_Rhodpsn"/>
</dbReference>
<dbReference type="GO" id="GO:0004984">
    <property type="term" value="F:olfactory receptor activity"/>
    <property type="evidence" value="ECO:0007669"/>
    <property type="project" value="InterPro"/>
</dbReference>
<feature type="domain" description="G-protein coupled receptors family 1 profile" evidence="13">
    <location>
        <begin position="39"/>
        <end position="288"/>
    </location>
</feature>
<dbReference type="PROSITE" id="PS00237">
    <property type="entry name" value="G_PROTEIN_RECEP_F1_1"/>
    <property type="match status" value="1"/>
</dbReference>
<reference evidence="14" key="2">
    <citation type="submission" date="2025-09" db="UniProtKB">
        <authorList>
            <consortium name="Ensembl"/>
        </authorList>
    </citation>
    <scope>IDENTIFICATION</scope>
</reference>
<evidence type="ECO:0000256" key="7">
    <source>
        <dbReference type="ARBA" id="ARBA00023040"/>
    </source>
</evidence>
<sequence length="310" mass="34921">MENRTEVTQFILLGLTDDPGLQVPLFITFLLIYTITLVGNLRMILLILLDSRLHTPMYIFLGNLSLVDFCYSSTVPEKVIAGLLIGNKAMTYNSCATQMFFFANFANVENYLLASIAYDRYAAVCKPLHYATTMTMCVGSCLIIGCYTLSLLNASIYTWNAFLLSFHKSNVVHHFFCDIPVVMFVSCSDRHVNELVLICLASFNIFFALTVIFISYTVIFINILKIHSGAGHRKAISTCASHFTAVSIFYGTVIFVYLKPSSRHAMDIDKISSVFYTMVIPMLNPLVYCLRNKEVKNTFTKIAKIVLRGK</sequence>
<dbReference type="PROSITE" id="PS50262">
    <property type="entry name" value="G_PROTEIN_RECEP_F1_2"/>
    <property type="match status" value="1"/>
</dbReference>
<dbReference type="Ensembl" id="ENSNGAT00000031326.1">
    <property type="protein sequence ID" value="ENSNGAP00000025605.1"/>
    <property type="gene ID" value="ENSNGAG00000023503.1"/>
</dbReference>
<dbReference type="FunFam" id="1.20.1070.10:FF:000003">
    <property type="entry name" value="Olfactory receptor"/>
    <property type="match status" value="1"/>
</dbReference>
<keyword evidence="6 12" id="KW-1133">Transmembrane helix</keyword>
<protein>
    <recommendedName>
        <fullName evidence="12">Olfactory receptor</fullName>
    </recommendedName>
</protein>
<dbReference type="CDD" id="cd15407">
    <property type="entry name" value="7tmA_OR5B-like"/>
    <property type="match status" value="1"/>
</dbReference>
<keyword evidence="3 12" id="KW-0716">Sensory transduction</keyword>
<dbReference type="SUPFAM" id="SSF81321">
    <property type="entry name" value="Family A G protein-coupled receptor-like"/>
    <property type="match status" value="1"/>
</dbReference>
<comment type="subcellular location">
    <subcellularLocation>
        <location evidence="1 12">Cell membrane</location>
        <topology evidence="1 12">Multi-pass membrane protein</topology>
    </subcellularLocation>
</comment>
<evidence type="ECO:0000256" key="8">
    <source>
        <dbReference type="ARBA" id="ARBA00023136"/>
    </source>
</evidence>
<dbReference type="Pfam" id="PF13853">
    <property type="entry name" value="7tm_4"/>
    <property type="match status" value="1"/>
</dbReference>
<keyword evidence="5 12" id="KW-0552">Olfaction</keyword>
<dbReference type="OMA" id="ASFIFME"/>
<evidence type="ECO:0000256" key="11">
    <source>
        <dbReference type="RuleBase" id="RU000688"/>
    </source>
</evidence>
<feature type="transmembrane region" description="Helical" evidence="12">
    <location>
        <begin position="136"/>
        <end position="159"/>
    </location>
</feature>
<dbReference type="PRINTS" id="PR00245">
    <property type="entry name" value="OLFACTORYR"/>
</dbReference>
<reference evidence="14" key="1">
    <citation type="submission" date="2025-08" db="UniProtKB">
        <authorList>
            <consortium name="Ensembl"/>
        </authorList>
    </citation>
    <scope>IDENTIFICATION</scope>
</reference>
<keyword evidence="8 12" id="KW-0472">Membrane</keyword>
<feature type="transmembrane region" description="Helical" evidence="12">
    <location>
        <begin position="270"/>
        <end position="290"/>
    </location>
</feature>
<dbReference type="GO" id="GO:0004930">
    <property type="term" value="F:G protein-coupled receptor activity"/>
    <property type="evidence" value="ECO:0007669"/>
    <property type="project" value="UniProtKB-KW"/>
</dbReference>
<feature type="transmembrane region" description="Helical" evidence="12">
    <location>
        <begin position="195"/>
        <end position="223"/>
    </location>
</feature>
<comment type="similarity">
    <text evidence="11">Belongs to the G-protein coupled receptor 1 family.</text>
</comment>
<evidence type="ECO:0000256" key="2">
    <source>
        <dbReference type="ARBA" id="ARBA00022475"/>
    </source>
</evidence>
<feature type="transmembrane region" description="Helical" evidence="12">
    <location>
        <begin position="25"/>
        <end position="49"/>
    </location>
</feature>
<evidence type="ECO:0000256" key="4">
    <source>
        <dbReference type="ARBA" id="ARBA00022692"/>
    </source>
</evidence>
<dbReference type="Gene3D" id="1.20.1070.10">
    <property type="entry name" value="Rhodopsin 7-helix transmembrane proteins"/>
    <property type="match status" value="1"/>
</dbReference>
<evidence type="ECO:0000313" key="15">
    <source>
        <dbReference type="Proteomes" id="UP000694381"/>
    </source>
</evidence>
<feature type="transmembrane region" description="Helical" evidence="12">
    <location>
        <begin position="235"/>
        <end position="258"/>
    </location>
</feature>
<accession>A0A8C6S196</accession>
<proteinExistence type="inferred from homology"/>
<evidence type="ECO:0000313" key="14">
    <source>
        <dbReference type="Ensembl" id="ENSNGAP00000025605.1"/>
    </source>
</evidence>
<dbReference type="PRINTS" id="PR00237">
    <property type="entry name" value="GPCRRHODOPSN"/>
</dbReference>
<keyword evidence="7 11" id="KW-0297">G-protein coupled receptor</keyword>
<evidence type="ECO:0000259" key="13">
    <source>
        <dbReference type="PROSITE" id="PS50262"/>
    </source>
</evidence>
<evidence type="ECO:0000256" key="9">
    <source>
        <dbReference type="ARBA" id="ARBA00023170"/>
    </source>
</evidence>
<dbReference type="GeneTree" id="ENSGT01150000286921"/>
<keyword evidence="15" id="KW-1185">Reference proteome</keyword>
<dbReference type="InterPro" id="IPR017452">
    <property type="entry name" value="GPCR_Rhodpsn_7TM"/>
</dbReference>
<evidence type="ECO:0000256" key="5">
    <source>
        <dbReference type="ARBA" id="ARBA00022725"/>
    </source>
</evidence>
<keyword evidence="10 11" id="KW-0807">Transducer</keyword>